<dbReference type="GO" id="GO:0016887">
    <property type="term" value="F:ATP hydrolysis activity"/>
    <property type="evidence" value="ECO:0007669"/>
    <property type="project" value="InterPro"/>
</dbReference>
<gene>
    <name evidence="6" type="ORF">GSF08_00475</name>
</gene>
<protein>
    <submittedName>
        <fullName evidence="6">ATP-binding cassette domain-containing protein</fullName>
    </submittedName>
</protein>
<dbReference type="InterPro" id="IPR003593">
    <property type="entry name" value="AAA+_ATPase"/>
</dbReference>
<proteinExistence type="inferred from homology"/>
<dbReference type="InterPro" id="IPR003439">
    <property type="entry name" value="ABC_transporter-like_ATP-bd"/>
</dbReference>
<organism evidence="6 7">
    <name type="scientific">Copranaerobaculum intestinale</name>
    <dbReference type="NCBI Taxonomy" id="2692629"/>
    <lineage>
        <taxon>Bacteria</taxon>
        <taxon>Bacillati</taxon>
        <taxon>Bacillota</taxon>
        <taxon>Erysipelotrichia</taxon>
        <taxon>Erysipelotrichales</taxon>
        <taxon>Erysipelotrichaceae</taxon>
        <taxon>Copranaerobaculum</taxon>
    </lineage>
</organism>
<dbReference type="Pfam" id="PF00005">
    <property type="entry name" value="ABC_tran"/>
    <property type="match status" value="1"/>
</dbReference>
<evidence type="ECO:0000256" key="4">
    <source>
        <dbReference type="ARBA" id="ARBA00022840"/>
    </source>
</evidence>
<dbReference type="GO" id="GO:0022857">
    <property type="term" value="F:transmembrane transporter activity"/>
    <property type="evidence" value="ECO:0007669"/>
    <property type="project" value="UniProtKB-ARBA"/>
</dbReference>
<dbReference type="InterPro" id="IPR027417">
    <property type="entry name" value="P-loop_NTPase"/>
</dbReference>
<keyword evidence="4 6" id="KW-0067">ATP-binding</keyword>
<reference evidence="6 7" key="2">
    <citation type="submission" date="2020-01" db="EMBL/GenBank/DDBJ databases">
        <title>Clostridiaceae sp. nov. isolated from the gut of human by culturomics.</title>
        <authorList>
            <person name="Chang Y."/>
        </authorList>
    </citation>
    <scope>NUCLEOTIDE SEQUENCE [LARGE SCALE GENOMIC DNA]</scope>
    <source>
        <strain evidence="6 7">DONG20-135</strain>
    </source>
</reference>
<dbReference type="InterPro" id="IPR017871">
    <property type="entry name" value="ABC_transporter-like_CS"/>
</dbReference>
<feature type="domain" description="ABC transporter" evidence="5">
    <location>
        <begin position="5"/>
        <end position="234"/>
    </location>
</feature>
<dbReference type="FunFam" id="3.40.50.300:FF:000032">
    <property type="entry name" value="Export ABC transporter ATP-binding protein"/>
    <property type="match status" value="1"/>
</dbReference>
<comment type="similarity">
    <text evidence="1">Belongs to the ABC transporter superfamily.</text>
</comment>
<dbReference type="PANTHER" id="PTHR42798:SF2">
    <property type="entry name" value="ABC TRANSPORTER ATP-BINDING PROTEIN MG467-RELATED"/>
    <property type="match status" value="1"/>
</dbReference>
<dbReference type="PANTHER" id="PTHR42798">
    <property type="entry name" value="LIPOPROTEIN-RELEASING SYSTEM ATP-BINDING PROTEIN LOLD"/>
    <property type="match status" value="1"/>
</dbReference>
<dbReference type="GO" id="GO:0005524">
    <property type="term" value="F:ATP binding"/>
    <property type="evidence" value="ECO:0007669"/>
    <property type="project" value="UniProtKB-KW"/>
</dbReference>
<dbReference type="EMBL" id="WUUQ01000001">
    <property type="protein sequence ID" value="MXQ72415.1"/>
    <property type="molecule type" value="Genomic_DNA"/>
</dbReference>
<dbReference type="GO" id="GO:0098796">
    <property type="term" value="C:membrane protein complex"/>
    <property type="evidence" value="ECO:0007669"/>
    <property type="project" value="UniProtKB-ARBA"/>
</dbReference>
<name>A0A6N8U4H0_9FIRM</name>
<evidence type="ECO:0000256" key="2">
    <source>
        <dbReference type="ARBA" id="ARBA00022448"/>
    </source>
</evidence>
<dbReference type="Proteomes" id="UP000434036">
    <property type="component" value="Unassembled WGS sequence"/>
</dbReference>
<accession>A0A6N8U4H0</accession>
<dbReference type="CDD" id="cd03255">
    <property type="entry name" value="ABC_MJ0796_LolCDE_FtsE"/>
    <property type="match status" value="1"/>
</dbReference>
<evidence type="ECO:0000256" key="3">
    <source>
        <dbReference type="ARBA" id="ARBA00022741"/>
    </source>
</evidence>
<evidence type="ECO:0000256" key="1">
    <source>
        <dbReference type="ARBA" id="ARBA00005417"/>
    </source>
</evidence>
<evidence type="ECO:0000313" key="6">
    <source>
        <dbReference type="EMBL" id="MXQ72415.1"/>
    </source>
</evidence>
<sequence>MKTIVEFKRVCKTYGDKENLIYALRDVSFTICQGEFVVILGPSGAGKSTLLNLLGGMDDVSSGTICINNQQIEVLSETQLADYRAKQIGFVFQFYNLIPTLTAFENVALMKELKKDVLSAQEALERVGLKAHQHKFPAQLSGGEQQRVSIARAISKKPALLLCDEPTGALDSQTGMLVMKQLKDMCKRYGHTTIIVTHNSALKNTADKVIYVKNGMIENVVTQEHPCDIDAVNW</sequence>
<evidence type="ECO:0000313" key="7">
    <source>
        <dbReference type="Proteomes" id="UP000434036"/>
    </source>
</evidence>
<reference evidence="6 7" key="1">
    <citation type="submission" date="2019-12" db="EMBL/GenBank/DDBJ databases">
        <authorList>
            <person name="Yang R."/>
        </authorList>
    </citation>
    <scope>NUCLEOTIDE SEQUENCE [LARGE SCALE GENOMIC DNA]</scope>
    <source>
        <strain evidence="6 7">DONG20-135</strain>
    </source>
</reference>
<dbReference type="PROSITE" id="PS00211">
    <property type="entry name" value="ABC_TRANSPORTER_1"/>
    <property type="match status" value="1"/>
</dbReference>
<keyword evidence="7" id="KW-1185">Reference proteome</keyword>
<dbReference type="RefSeq" id="WP_160623915.1">
    <property type="nucleotide sequence ID" value="NZ_WUUQ01000001.1"/>
</dbReference>
<dbReference type="AlphaFoldDB" id="A0A6N8U4H0"/>
<dbReference type="InterPro" id="IPR017911">
    <property type="entry name" value="MacB-like_ATP-bd"/>
</dbReference>
<dbReference type="SMART" id="SM00382">
    <property type="entry name" value="AAA"/>
    <property type="match status" value="1"/>
</dbReference>
<dbReference type="PROSITE" id="PS50893">
    <property type="entry name" value="ABC_TRANSPORTER_2"/>
    <property type="match status" value="1"/>
</dbReference>
<dbReference type="SUPFAM" id="SSF52540">
    <property type="entry name" value="P-loop containing nucleoside triphosphate hydrolases"/>
    <property type="match status" value="1"/>
</dbReference>
<dbReference type="Gene3D" id="3.40.50.300">
    <property type="entry name" value="P-loop containing nucleotide triphosphate hydrolases"/>
    <property type="match status" value="1"/>
</dbReference>
<keyword evidence="3" id="KW-0547">Nucleotide-binding</keyword>
<evidence type="ECO:0000259" key="5">
    <source>
        <dbReference type="PROSITE" id="PS50893"/>
    </source>
</evidence>
<keyword evidence="2" id="KW-0813">Transport</keyword>
<comment type="caution">
    <text evidence="6">The sequence shown here is derived from an EMBL/GenBank/DDBJ whole genome shotgun (WGS) entry which is preliminary data.</text>
</comment>